<comment type="caution">
    <text evidence="1">The sequence shown here is derived from an EMBL/GenBank/DDBJ whole genome shotgun (WGS) entry which is preliminary data.</text>
</comment>
<sequence>MKFENSCNQEEKIIKILNPLSHDQLKHEGVKAEYVAQQRICGINMLKAERKDREQ</sequence>
<dbReference type="Proteomes" id="UP000054988">
    <property type="component" value="Unassembled WGS sequence"/>
</dbReference>
<gene>
    <name evidence="1" type="ORF">WG66_4904</name>
</gene>
<reference evidence="1 2" key="1">
    <citation type="submission" date="2015-12" db="EMBL/GenBank/DDBJ databases">
        <title>Draft genome sequence of Moniliophthora roreri, the causal agent of frosty pod rot of cacao.</title>
        <authorList>
            <person name="Aime M.C."/>
            <person name="Diaz-Valderrama J.R."/>
            <person name="Kijpornyongpan T."/>
            <person name="Phillips-Mora W."/>
        </authorList>
    </citation>
    <scope>NUCLEOTIDE SEQUENCE [LARGE SCALE GENOMIC DNA]</scope>
    <source>
        <strain evidence="1 2">MCA 2952</strain>
    </source>
</reference>
<dbReference type="EMBL" id="LATX01001325">
    <property type="protein sequence ID" value="KTB42518.1"/>
    <property type="molecule type" value="Genomic_DNA"/>
</dbReference>
<accession>A0A0W0G1S3</accession>
<name>A0A0W0G1S3_MONRR</name>
<evidence type="ECO:0000313" key="1">
    <source>
        <dbReference type="EMBL" id="KTB42518.1"/>
    </source>
</evidence>
<dbReference type="AlphaFoldDB" id="A0A0W0G1S3"/>
<proteinExistence type="predicted"/>
<evidence type="ECO:0000313" key="2">
    <source>
        <dbReference type="Proteomes" id="UP000054988"/>
    </source>
</evidence>
<protein>
    <submittedName>
        <fullName evidence="1">Uncharacterized protein</fullName>
    </submittedName>
</protein>
<organism evidence="1 2">
    <name type="scientific">Moniliophthora roreri</name>
    <name type="common">Frosty pod rot fungus</name>
    <name type="synonym">Monilia roreri</name>
    <dbReference type="NCBI Taxonomy" id="221103"/>
    <lineage>
        <taxon>Eukaryota</taxon>
        <taxon>Fungi</taxon>
        <taxon>Dikarya</taxon>
        <taxon>Basidiomycota</taxon>
        <taxon>Agaricomycotina</taxon>
        <taxon>Agaricomycetes</taxon>
        <taxon>Agaricomycetidae</taxon>
        <taxon>Agaricales</taxon>
        <taxon>Marasmiineae</taxon>
        <taxon>Marasmiaceae</taxon>
        <taxon>Moniliophthora</taxon>
    </lineage>
</organism>